<proteinExistence type="predicted"/>
<sequence length="79" mass="9092">MSKLIKAISDMIDSYQGNPRKGRESETFRRCEFKKLVQHEPPPVKRPSGNKYKPPKSSLDSDSEPMNRKELIPAEPCVY</sequence>
<reference evidence="2" key="1">
    <citation type="submission" date="2025-08" db="UniProtKB">
        <authorList>
            <consortium name="Ensembl"/>
        </authorList>
    </citation>
    <scope>IDENTIFICATION</scope>
</reference>
<evidence type="ECO:0000313" key="3">
    <source>
        <dbReference type="Proteomes" id="UP000694393"/>
    </source>
</evidence>
<keyword evidence="3" id="KW-1185">Reference proteome</keyword>
<dbReference type="Ensembl" id="ENSPCET00000024669.1">
    <property type="protein sequence ID" value="ENSPCEP00000023873.1"/>
    <property type="gene ID" value="ENSPCEG00000018077.1"/>
</dbReference>
<accession>A0A8C8SRL1</accession>
<name>A0A8C8SRL1_9SAUR</name>
<dbReference type="AlphaFoldDB" id="A0A8C8SRL1"/>
<protein>
    <submittedName>
        <fullName evidence="2">Uncharacterized protein</fullName>
    </submittedName>
</protein>
<reference evidence="2" key="2">
    <citation type="submission" date="2025-09" db="UniProtKB">
        <authorList>
            <consortium name="Ensembl"/>
        </authorList>
    </citation>
    <scope>IDENTIFICATION</scope>
</reference>
<evidence type="ECO:0000256" key="1">
    <source>
        <dbReference type="SAM" id="MobiDB-lite"/>
    </source>
</evidence>
<feature type="region of interest" description="Disordered" evidence="1">
    <location>
        <begin position="34"/>
        <end position="79"/>
    </location>
</feature>
<dbReference type="Proteomes" id="UP000694393">
    <property type="component" value="Unplaced"/>
</dbReference>
<evidence type="ECO:0000313" key="2">
    <source>
        <dbReference type="Ensembl" id="ENSPCEP00000023873.1"/>
    </source>
</evidence>
<organism evidence="2 3">
    <name type="scientific">Pelusios castaneus</name>
    <name type="common">West African mud turtle</name>
    <dbReference type="NCBI Taxonomy" id="367368"/>
    <lineage>
        <taxon>Eukaryota</taxon>
        <taxon>Metazoa</taxon>
        <taxon>Chordata</taxon>
        <taxon>Craniata</taxon>
        <taxon>Vertebrata</taxon>
        <taxon>Euteleostomi</taxon>
        <taxon>Archelosauria</taxon>
        <taxon>Testudinata</taxon>
        <taxon>Testudines</taxon>
        <taxon>Pleurodira</taxon>
        <taxon>Pelomedusidae</taxon>
        <taxon>Pelusios</taxon>
    </lineage>
</organism>